<organism evidence="2 3">
    <name type="scientific">Paracoccus salipaludis</name>
    <dbReference type="NCBI Taxonomy" id="2032623"/>
    <lineage>
        <taxon>Bacteria</taxon>
        <taxon>Pseudomonadati</taxon>
        <taxon>Pseudomonadota</taxon>
        <taxon>Alphaproteobacteria</taxon>
        <taxon>Rhodobacterales</taxon>
        <taxon>Paracoccaceae</taxon>
        <taxon>Paracoccus</taxon>
    </lineage>
</organism>
<keyword evidence="1" id="KW-0732">Signal</keyword>
<dbReference type="RefSeq" id="WP_095639334.1">
    <property type="nucleotide sequence ID" value="NZ_NSJZ01000003.1"/>
</dbReference>
<evidence type="ECO:0000313" key="3">
    <source>
        <dbReference type="Proteomes" id="UP000218023"/>
    </source>
</evidence>
<dbReference type="PROSITE" id="PS51257">
    <property type="entry name" value="PROKAR_LIPOPROTEIN"/>
    <property type="match status" value="1"/>
</dbReference>
<evidence type="ECO:0000256" key="1">
    <source>
        <dbReference type="SAM" id="SignalP"/>
    </source>
</evidence>
<proteinExistence type="predicted"/>
<dbReference type="AlphaFoldDB" id="A0A2A2GJZ7"/>
<dbReference type="EMBL" id="NSJZ01000003">
    <property type="protein sequence ID" value="PAU97926.1"/>
    <property type="molecule type" value="Genomic_DNA"/>
</dbReference>
<accession>A0A2A2GJZ7</accession>
<keyword evidence="3" id="KW-1185">Reference proteome</keyword>
<reference evidence="2 3" key="1">
    <citation type="submission" date="2017-09" db="EMBL/GenBank/DDBJ databases">
        <title>Paracoccus alkalisoli sp. nov., isolated from saline alkaline soil.</title>
        <authorList>
            <person name="Dong X."/>
            <person name="Zhang G."/>
        </authorList>
    </citation>
    <scope>NUCLEOTIDE SEQUENCE [LARGE SCALE GENOMIC DNA]</scope>
    <source>
        <strain evidence="2 3">WN007</strain>
    </source>
</reference>
<gene>
    <name evidence="2" type="ORF">CK240_05475</name>
</gene>
<comment type="caution">
    <text evidence="2">The sequence shown here is derived from an EMBL/GenBank/DDBJ whole genome shotgun (WGS) entry which is preliminary data.</text>
</comment>
<dbReference type="OrthoDB" id="7860885at2"/>
<feature type="signal peptide" evidence="1">
    <location>
        <begin position="1"/>
        <end position="18"/>
    </location>
</feature>
<name>A0A2A2GJZ7_9RHOB</name>
<dbReference type="Proteomes" id="UP000218023">
    <property type="component" value="Unassembled WGS sequence"/>
</dbReference>
<evidence type="ECO:0000313" key="2">
    <source>
        <dbReference type="EMBL" id="PAU97926.1"/>
    </source>
</evidence>
<sequence length="260" mass="27306">MRPAITALIAATALAGLAACSPEPEGLGLATPPKSKPEAVGVKIVDRSAAGTRLSRARVSTKSGDILILEPDGSVTEVSLDSPAGRDAFEVTESELAELEVNLGLDLSAADIANFDIVSPEPRRLPTAQQKALEEFAARTQPAFPALPAGFVADPEDFIAARVDPVAGDRKGELVEVTANLRAGVDAELAFAYATCALAGWAKNQGKDFGRHIRTVQDKKRGKLMVGSVFTLSDSKPMGLRVMETDDTLRSCKDRGIPAA</sequence>
<protein>
    <submittedName>
        <fullName evidence="2">Uncharacterized protein</fullName>
    </submittedName>
</protein>
<feature type="chain" id="PRO_5012064608" evidence="1">
    <location>
        <begin position="19"/>
        <end position="260"/>
    </location>
</feature>